<reference evidence="2 3" key="1">
    <citation type="submission" date="2014-04" db="EMBL/GenBank/DDBJ databases">
        <authorList>
            <consortium name="DOE Joint Genome Institute"/>
            <person name="Kuo A."/>
            <person name="Kohler A."/>
            <person name="Jargeat P."/>
            <person name="Nagy L.G."/>
            <person name="Floudas D."/>
            <person name="Copeland A."/>
            <person name="Barry K.W."/>
            <person name="Cichocki N."/>
            <person name="Veneault-Fourrey C."/>
            <person name="LaButti K."/>
            <person name="Lindquist E.A."/>
            <person name="Lipzen A."/>
            <person name="Lundell T."/>
            <person name="Morin E."/>
            <person name="Murat C."/>
            <person name="Sun H."/>
            <person name="Tunlid A."/>
            <person name="Henrissat B."/>
            <person name="Grigoriev I.V."/>
            <person name="Hibbett D.S."/>
            <person name="Martin F."/>
            <person name="Nordberg H.P."/>
            <person name="Cantor M.N."/>
            <person name="Hua S.X."/>
        </authorList>
    </citation>
    <scope>NUCLEOTIDE SEQUENCE [LARGE SCALE GENOMIC DNA]</scope>
    <source>
        <strain evidence="2 3">Ve08.2h10</strain>
    </source>
</reference>
<keyword evidence="3" id="KW-1185">Reference proteome</keyword>
<name>A0A0D0C8V7_9AGAM</name>
<accession>A0A0D0C8V7</accession>
<evidence type="ECO:0000256" key="1">
    <source>
        <dbReference type="SAM" id="MobiDB-lite"/>
    </source>
</evidence>
<dbReference type="AlphaFoldDB" id="A0A0D0C8V7"/>
<organism evidence="2 3">
    <name type="scientific">Paxillus rubicundulus Ve08.2h10</name>
    <dbReference type="NCBI Taxonomy" id="930991"/>
    <lineage>
        <taxon>Eukaryota</taxon>
        <taxon>Fungi</taxon>
        <taxon>Dikarya</taxon>
        <taxon>Basidiomycota</taxon>
        <taxon>Agaricomycotina</taxon>
        <taxon>Agaricomycetes</taxon>
        <taxon>Agaricomycetidae</taxon>
        <taxon>Boletales</taxon>
        <taxon>Paxilineae</taxon>
        <taxon>Paxillaceae</taxon>
        <taxon>Paxillus</taxon>
    </lineage>
</organism>
<dbReference type="OrthoDB" id="2687688at2759"/>
<evidence type="ECO:0000313" key="3">
    <source>
        <dbReference type="Proteomes" id="UP000054538"/>
    </source>
</evidence>
<reference evidence="3" key="2">
    <citation type="submission" date="2015-01" db="EMBL/GenBank/DDBJ databases">
        <title>Evolutionary Origins and Diversification of the Mycorrhizal Mutualists.</title>
        <authorList>
            <consortium name="DOE Joint Genome Institute"/>
            <consortium name="Mycorrhizal Genomics Consortium"/>
            <person name="Kohler A."/>
            <person name="Kuo A."/>
            <person name="Nagy L.G."/>
            <person name="Floudas D."/>
            <person name="Copeland A."/>
            <person name="Barry K.W."/>
            <person name="Cichocki N."/>
            <person name="Veneault-Fourrey C."/>
            <person name="LaButti K."/>
            <person name="Lindquist E.A."/>
            <person name="Lipzen A."/>
            <person name="Lundell T."/>
            <person name="Morin E."/>
            <person name="Murat C."/>
            <person name="Riley R."/>
            <person name="Ohm R."/>
            <person name="Sun H."/>
            <person name="Tunlid A."/>
            <person name="Henrissat B."/>
            <person name="Grigoriev I.V."/>
            <person name="Hibbett D.S."/>
            <person name="Martin F."/>
        </authorList>
    </citation>
    <scope>NUCLEOTIDE SEQUENCE [LARGE SCALE GENOMIC DNA]</scope>
    <source>
        <strain evidence="3">Ve08.2h10</strain>
    </source>
</reference>
<dbReference type="HOGENOM" id="CLU_1571152_0_0_1"/>
<feature type="compositionally biased region" description="Low complexity" evidence="1">
    <location>
        <begin position="28"/>
        <end position="41"/>
    </location>
</feature>
<proteinExistence type="predicted"/>
<feature type="region of interest" description="Disordered" evidence="1">
    <location>
        <begin position="21"/>
        <end position="41"/>
    </location>
</feature>
<protein>
    <submittedName>
        <fullName evidence="2">Uncharacterized protein</fullName>
    </submittedName>
</protein>
<dbReference type="EMBL" id="KN826304">
    <property type="protein sequence ID" value="KIK79342.1"/>
    <property type="molecule type" value="Genomic_DNA"/>
</dbReference>
<gene>
    <name evidence="2" type="ORF">PAXRUDRAFT_161509</name>
</gene>
<dbReference type="Proteomes" id="UP000054538">
    <property type="component" value="Unassembled WGS sequence"/>
</dbReference>
<sequence>MAHLCPILCFYPPPSPLTPSDISELVDNSDTSNSDSSTSSIDSDSAVHLLLQGIAAYADEIIATQVLNQPLVPVMRASQLILLDHFVDHRPGLFRKKLWVDPDIFDAILDQISDHPIFSSASHNCQLPIAIQLAIFLNRAGHYGNAISPKDVAQWAGVRVLGLWSIALIM</sequence>
<dbReference type="InParanoid" id="A0A0D0C8V7"/>
<evidence type="ECO:0000313" key="2">
    <source>
        <dbReference type="EMBL" id="KIK79342.1"/>
    </source>
</evidence>